<protein>
    <submittedName>
        <fullName evidence="2">Uncharacterized protein</fullName>
    </submittedName>
</protein>
<dbReference type="Gramene" id="OPUNC01G38400.1">
    <property type="protein sequence ID" value="OPUNC01G38400.1"/>
    <property type="gene ID" value="OPUNC01G38400"/>
</dbReference>
<reference evidence="2" key="2">
    <citation type="submission" date="2018-05" db="EMBL/GenBank/DDBJ databases">
        <title>OpunRS2 (Oryza punctata Reference Sequence Version 2).</title>
        <authorList>
            <person name="Zhang J."/>
            <person name="Kudrna D."/>
            <person name="Lee S."/>
            <person name="Talag J."/>
            <person name="Welchert J."/>
            <person name="Wing R.A."/>
        </authorList>
    </citation>
    <scope>NUCLEOTIDE SEQUENCE [LARGE SCALE GENOMIC DNA]</scope>
</reference>
<evidence type="ECO:0000256" key="1">
    <source>
        <dbReference type="SAM" id="MobiDB-lite"/>
    </source>
</evidence>
<dbReference type="Proteomes" id="UP000026962">
    <property type="component" value="Chromosome 1"/>
</dbReference>
<dbReference type="EnsemblPlants" id="OPUNC01G38400.1">
    <property type="protein sequence ID" value="OPUNC01G38400.1"/>
    <property type="gene ID" value="OPUNC01G38400"/>
</dbReference>
<accession>A0A0E0JRX3</accession>
<evidence type="ECO:0000313" key="3">
    <source>
        <dbReference type="Proteomes" id="UP000026962"/>
    </source>
</evidence>
<feature type="region of interest" description="Disordered" evidence="1">
    <location>
        <begin position="1"/>
        <end position="63"/>
    </location>
</feature>
<sequence>ARVGPAQGWRLGAPFDPESPDPVAGAAVASAPHRRSAWGELPPGRSPLSSSVLPPSAVEAGHS</sequence>
<name>A0A0E0JRX3_ORYPU</name>
<reference evidence="2" key="1">
    <citation type="submission" date="2015-04" db="UniProtKB">
        <authorList>
            <consortium name="EnsemblPlants"/>
        </authorList>
    </citation>
    <scope>IDENTIFICATION</scope>
</reference>
<proteinExistence type="predicted"/>
<evidence type="ECO:0000313" key="2">
    <source>
        <dbReference type="EnsemblPlants" id="OPUNC01G38400.1"/>
    </source>
</evidence>
<organism evidence="2">
    <name type="scientific">Oryza punctata</name>
    <name type="common">Red rice</name>
    <dbReference type="NCBI Taxonomy" id="4537"/>
    <lineage>
        <taxon>Eukaryota</taxon>
        <taxon>Viridiplantae</taxon>
        <taxon>Streptophyta</taxon>
        <taxon>Embryophyta</taxon>
        <taxon>Tracheophyta</taxon>
        <taxon>Spermatophyta</taxon>
        <taxon>Magnoliopsida</taxon>
        <taxon>Liliopsida</taxon>
        <taxon>Poales</taxon>
        <taxon>Poaceae</taxon>
        <taxon>BOP clade</taxon>
        <taxon>Oryzoideae</taxon>
        <taxon>Oryzeae</taxon>
        <taxon>Oryzinae</taxon>
        <taxon>Oryza</taxon>
    </lineage>
</organism>
<dbReference type="AlphaFoldDB" id="A0A0E0JRX3"/>
<keyword evidence="3" id="KW-1185">Reference proteome</keyword>
<feature type="compositionally biased region" description="Low complexity" evidence="1">
    <location>
        <begin position="41"/>
        <end position="56"/>
    </location>
</feature>
<dbReference type="HOGENOM" id="CLU_2892738_0_0_1"/>